<dbReference type="Gene3D" id="3.40.190.150">
    <property type="entry name" value="Bordetella uptake gene, domain 1"/>
    <property type="match status" value="1"/>
</dbReference>
<dbReference type="Pfam" id="PF03401">
    <property type="entry name" value="TctC"/>
    <property type="match status" value="1"/>
</dbReference>
<keyword evidence="3" id="KW-0675">Receptor</keyword>
<dbReference type="Proteomes" id="UP000295122">
    <property type="component" value="Unassembled WGS sequence"/>
</dbReference>
<dbReference type="InterPro" id="IPR005064">
    <property type="entry name" value="BUG"/>
</dbReference>
<dbReference type="SUPFAM" id="SSF53850">
    <property type="entry name" value="Periplasmic binding protein-like II"/>
    <property type="match status" value="1"/>
</dbReference>
<dbReference type="InterPro" id="IPR042100">
    <property type="entry name" value="Bug_dom1"/>
</dbReference>
<feature type="chain" id="PRO_5020588604" evidence="2">
    <location>
        <begin position="28"/>
        <end position="331"/>
    </location>
</feature>
<comment type="similarity">
    <text evidence="1">Belongs to the UPF0065 (bug) family.</text>
</comment>
<dbReference type="PANTHER" id="PTHR42928:SF5">
    <property type="entry name" value="BLR1237 PROTEIN"/>
    <property type="match status" value="1"/>
</dbReference>
<comment type="caution">
    <text evidence="3">The sequence shown here is derived from an EMBL/GenBank/DDBJ whole genome shotgun (WGS) entry which is preliminary data.</text>
</comment>
<protein>
    <submittedName>
        <fullName evidence="3">Tripartite-type tricarboxylate transporter receptor subunit TctC</fullName>
    </submittedName>
</protein>
<evidence type="ECO:0000256" key="2">
    <source>
        <dbReference type="SAM" id="SignalP"/>
    </source>
</evidence>
<dbReference type="AlphaFoldDB" id="A0A4R7C3C2"/>
<keyword evidence="2" id="KW-0732">Signal</keyword>
<organism evidence="3 4">
    <name type="scientific">Enterovirga rhinocerotis</name>
    <dbReference type="NCBI Taxonomy" id="1339210"/>
    <lineage>
        <taxon>Bacteria</taxon>
        <taxon>Pseudomonadati</taxon>
        <taxon>Pseudomonadota</taxon>
        <taxon>Alphaproteobacteria</taxon>
        <taxon>Hyphomicrobiales</taxon>
        <taxon>Methylobacteriaceae</taxon>
        <taxon>Enterovirga</taxon>
    </lineage>
</organism>
<dbReference type="PANTHER" id="PTHR42928">
    <property type="entry name" value="TRICARBOXYLATE-BINDING PROTEIN"/>
    <property type="match status" value="1"/>
</dbReference>
<gene>
    <name evidence="3" type="ORF">EV668_0140</name>
</gene>
<evidence type="ECO:0000313" key="3">
    <source>
        <dbReference type="EMBL" id="TDR92898.1"/>
    </source>
</evidence>
<keyword evidence="4" id="KW-1185">Reference proteome</keyword>
<sequence>MGAFGRRGCVVTIGLMLLGIGSGSASGQPAAFPARPITIVVGFTPGGGNDVVARVVGAKVGELLRTSVLVLNRPGANGAVALDSVAKAPPDGYTIILGSSSVLAINPVVGAGSGPDPISGFVGIGTVAMTPQVLAVHPSVPAHTIRELVDLSRQKEVSIASAGIGGLPHLAIELFQSSEKTRFVHVPYRGGAPAATDVVAGHVNGIVMDLPVVQPFVADGRMRAIALLNDRRSPAMPNAATSAEQGAGGLIAVNWYGLLAPAGTPAPVADRLFEAFNAAVHDTSVKAKLAAIGIEPMTSASRTDFTAFLKQEIARWADVAKTADLTSKSGG</sequence>
<dbReference type="Gene3D" id="3.40.190.10">
    <property type="entry name" value="Periplasmic binding protein-like II"/>
    <property type="match status" value="1"/>
</dbReference>
<dbReference type="EMBL" id="SNZR01000011">
    <property type="protein sequence ID" value="TDR92898.1"/>
    <property type="molecule type" value="Genomic_DNA"/>
</dbReference>
<dbReference type="PIRSF" id="PIRSF017082">
    <property type="entry name" value="YflP"/>
    <property type="match status" value="1"/>
</dbReference>
<reference evidence="3 4" key="1">
    <citation type="submission" date="2019-03" db="EMBL/GenBank/DDBJ databases">
        <title>Genomic Encyclopedia of Type Strains, Phase IV (KMG-IV): sequencing the most valuable type-strain genomes for metagenomic binning, comparative biology and taxonomic classification.</title>
        <authorList>
            <person name="Goeker M."/>
        </authorList>
    </citation>
    <scope>NUCLEOTIDE SEQUENCE [LARGE SCALE GENOMIC DNA]</scope>
    <source>
        <strain evidence="3 4">DSM 25903</strain>
    </source>
</reference>
<feature type="signal peptide" evidence="2">
    <location>
        <begin position="1"/>
        <end position="27"/>
    </location>
</feature>
<evidence type="ECO:0000256" key="1">
    <source>
        <dbReference type="ARBA" id="ARBA00006987"/>
    </source>
</evidence>
<name>A0A4R7C3C2_9HYPH</name>
<proteinExistence type="inferred from homology"/>
<accession>A0A4R7C3C2</accession>
<evidence type="ECO:0000313" key="4">
    <source>
        <dbReference type="Proteomes" id="UP000295122"/>
    </source>
</evidence>